<dbReference type="Proteomes" id="UP000515511">
    <property type="component" value="Chromosome"/>
</dbReference>
<dbReference type="Pfam" id="PF01547">
    <property type="entry name" value="SBP_bac_1"/>
    <property type="match status" value="1"/>
</dbReference>
<evidence type="ECO:0000256" key="1">
    <source>
        <dbReference type="ARBA" id="ARBA00022475"/>
    </source>
</evidence>
<evidence type="ECO:0000256" key="6">
    <source>
        <dbReference type="SAM" id="SignalP"/>
    </source>
</evidence>
<dbReference type="InterPro" id="IPR006059">
    <property type="entry name" value="SBP"/>
</dbReference>
<dbReference type="PANTHER" id="PTHR43649">
    <property type="entry name" value="ARABINOSE-BINDING PROTEIN-RELATED"/>
    <property type="match status" value="1"/>
</dbReference>
<gene>
    <name evidence="7" type="ORF">F1C12_15615</name>
</gene>
<dbReference type="KEGG" id="lse:F1C12_15615"/>
<evidence type="ECO:0000313" key="8">
    <source>
        <dbReference type="Proteomes" id="UP000515511"/>
    </source>
</evidence>
<keyword evidence="5" id="KW-0449">Lipoprotein</keyword>
<name>A0A7G6YD33_9MICO</name>
<keyword evidence="4" id="KW-0564">Palmitate</keyword>
<protein>
    <submittedName>
        <fullName evidence="7">Carbohydrate ABC transporter substrate-binding protein</fullName>
    </submittedName>
</protein>
<keyword evidence="3" id="KW-0472">Membrane</keyword>
<feature type="signal peptide" evidence="6">
    <location>
        <begin position="1"/>
        <end position="20"/>
    </location>
</feature>
<dbReference type="SUPFAM" id="SSF53850">
    <property type="entry name" value="Periplasmic binding protein-like II"/>
    <property type="match status" value="1"/>
</dbReference>
<evidence type="ECO:0000256" key="5">
    <source>
        <dbReference type="ARBA" id="ARBA00023288"/>
    </source>
</evidence>
<sequence length="417" mass="44978">MRKKLILAAAAVSAVALALAGCSSGDGSSSGKTTLTVVGFEGGGTELADIPQINADFHKKYPNITIDYKYVANGEYDQYNNTRLAAGTAADVLMTNATRVQQWQKQGYLADLSDQSWVKQLLPNVAPFGAINGKTYAFTQQNIPIGMYANLDILKKAGISQVPQTWPDFLDALQKLKAAGQPGLLLADQGGWTSEQLSLALAANLVDDKWGQGYDAGKTNWNPSFTPVFDHIKQLLTSGDVDGKLMNGIEPFNTGNADFAAGKWAFTIMGAWELQNFQQNAKFDFSLNPFPGGDAGSSPYGVTFVGSGWGVNAASQHTDAAKKYVAFMADPANDSRYLAAENSFTTLKNVPSPTMEKASAYVDAFNAGHSQVSPIEYLHFPTYEQEFWKVGTSLFNDPSQSTSTLLKQLDQTIPKTK</sequence>
<feature type="chain" id="PRO_5039555257" evidence="6">
    <location>
        <begin position="21"/>
        <end position="417"/>
    </location>
</feature>
<dbReference type="PANTHER" id="PTHR43649:SF33">
    <property type="entry name" value="POLYGALACTURONAN_RHAMNOGALACTURONAN-BINDING PROTEIN YTCQ"/>
    <property type="match status" value="1"/>
</dbReference>
<dbReference type="AlphaFoldDB" id="A0A7G6YD33"/>
<dbReference type="InterPro" id="IPR050490">
    <property type="entry name" value="Bact_solute-bd_prot1"/>
</dbReference>
<dbReference type="Gene3D" id="3.40.190.10">
    <property type="entry name" value="Periplasmic binding protein-like II"/>
    <property type="match status" value="2"/>
</dbReference>
<dbReference type="RefSeq" id="WP_185275835.1">
    <property type="nucleotide sequence ID" value="NZ_CP043641.1"/>
</dbReference>
<organism evidence="7 8">
    <name type="scientific">Leifsonia shinshuensis</name>
    <dbReference type="NCBI Taxonomy" id="150026"/>
    <lineage>
        <taxon>Bacteria</taxon>
        <taxon>Bacillati</taxon>
        <taxon>Actinomycetota</taxon>
        <taxon>Actinomycetes</taxon>
        <taxon>Micrococcales</taxon>
        <taxon>Microbacteriaceae</taxon>
        <taxon>Leifsonia</taxon>
    </lineage>
</organism>
<accession>A0A7G6YD33</accession>
<keyword evidence="2 6" id="KW-0732">Signal</keyword>
<evidence type="ECO:0000256" key="2">
    <source>
        <dbReference type="ARBA" id="ARBA00022729"/>
    </source>
</evidence>
<dbReference type="EMBL" id="CP043641">
    <property type="protein sequence ID" value="QNE36398.1"/>
    <property type="molecule type" value="Genomic_DNA"/>
</dbReference>
<proteinExistence type="predicted"/>
<reference evidence="8" key="1">
    <citation type="submission" date="2019-09" db="EMBL/GenBank/DDBJ databases">
        <title>Antimicrobial potential of Antarctic Bacteria.</title>
        <authorList>
            <person name="Benaud N."/>
            <person name="Edwards R.J."/>
            <person name="Ferrari B.C."/>
        </authorList>
    </citation>
    <scope>NUCLEOTIDE SEQUENCE [LARGE SCALE GENOMIC DNA]</scope>
    <source>
        <strain evidence="8">INR9</strain>
    </source>
</reference>
<keyword evidence="1" id="KW-1003">Cell membrane</keyword>
<evidence type="ECO:0000256" key="4">
    <source>
        <dbReference type="ARBA" id="ARBA00023139"/>
    </source>
</evidence>
<dbReference type="PROSITE" id="PS51257">
    <property type="entry name" value="PROKAR_LIPOPROTEIN"/>
    <property type="match status" value="1"/>
</dbReference>
<evidence type="ECO:0000256" key="3">
    <source>
        <dbReference type="ARBA" id="ARBA00023136"/>
    </source>
</evidence>
<evidence type="ECO:0000313" key="7">
    <source>
        <dbReference type="EMBL" id="QNE36398.1"/>
    </source>
</evidence>